<name>A0A1H0HKU5_9ACTN</name>
<dbReference type="Pfam" id="PF07676">
    <property type="entry name" value="PD40"/>
    <property type="match status" value="1"/>
</dbReference>
<evidence type="ECO:0000256" key="3">
    <source>
        <dbReference type="SAM" id="SignalP"/>
    </source>
</evidence>
<dbReference type="OrthoDB" id="9808778at2"/>
<dbReference type="InterPro" id="IPR011042">
    <property type="entry name" value="6-blade_b-propeller_TolB-like"/>
</dbReference>
<proteinExistence type="inferred from homology"/>
<keyword evidence="5" id="KW-1185">Reference proteome</keyword>
<feature type="signal peptide" evidence="3">
    <location>
        <begin position="1"/>
        <end position="24"/>
    </location>
</feature>
<accession>A0A1H0HKU5</accession>
<dbReference type="Proteomes" id="UP000199341">
    <property type="component" value="Unassembled WGS sequence"/>
</dbReference>
<dbReference type="EMBL" id="FNIE01000008">
    <property type="protein sequence ID" value="SDO19826.1"/>
    <property type="molecule type" value="Genomic_DNA"/>
</dbReference>
<evidence type="ECO:0000256" key="2">
    <source>
        <dbReference type="SAM" id="MobiDB-lite"/>
    </source>
</evidence>
<dbReference type="PANTHER" id="PTHR36842">
    <property type="entry name" value="PROTEIN TOLB HOMOLOG"/>
    <property type="match status" value="1"/>
</dbReference>
<comment type="similarity">
    <text evidence="1">Belongs to the TolB family.</text>
</comment>
<keyword evidence="3" id="KW-0732">Signal</keyword>
<dbReference type="RefSeq" id="WP_143031715.1">
    <property type="nucleotide sequence ID" value="NZ_FNIE01000008.1"/>
</dbReference>
<dbReference type="AlphaFoldDB" id="A0A1H0HKU5"/>
<protein>
    <submittedName>
        <fullName evidence="4">WD40-like Beta Propeller Repeat</fullName>
    </submittedName>
</protein>
<organism evidence="4 5">
    <name type="scientific">Actinacidiphila guanduensis</name>
    <dbReference type="NCBI Taxonomy" id="310781"/>
    <lineage>
        <taxon>Bacteria</taxon>
        <taxon>Bacillati</taxon>
        <taxon>Actinomycetota</taxon>
        <taxon>Actinomycetes</taxon>
        <taxon>Kitasatosporales</taxon>
        <taxon>Streptomycetaceae</taxon>
        <taxon>Actinacidiphila</taxon>
    </lineage>
</organism>
<dbReference type="Gene3D" id="2.120.10.30">
    <property type="entry name" value="TolB, C-terminal domain"/>
    <property type="match status" value="1"/>
</dbReference>
<gene>
    <name evidence="4" type="ORF">SAMN05216259_10899</name>
</gene>
<reference evidence="4 5" key="1">
    <citation type="submission" date="2016-10" db="EMBL/GenBank/DDBJ databases">
        <authorList>
            <person name="de Groot N.N."/>
        </authorList>
    </citation>
    <scope>NUCLEOTIDE SEQUENCE [LARGE SCALE GENOMIC DNA]</scope>
    <source>
        <strain evidence="4 5">CGMCC 4.2022</strain>
    </source>
</reference>
<feature type="region of interest" description="Disordered" evidence="2">
    <location>
        <begin position="656"/>
        <end position="693"/>
    </location>
</feature>
<evidence type="ECO:0000256" key="1">
    <source>
        <dbReference type="ARBA" id="ARBA00009820"/>
    </source>
</evidence>
<feature type="chain" id="PRO_5038836636" evidence="3">
    <location>
        <begin position="25"/>
        <end position="693"/>
    </location>
</feature>
<sequence>MEARTRRNLAVLTSAASLAAGVLAATAPQAGALTISATTGQISTVGADGVHVANPDGSGSALVPGLPDPYGMSPNWAPDGSRLVGGTDDPGTFLSTRTVGTASPVTTVWPTGGAGGSQYSDAVYWLDGSYVVTSDTVQLFYGPSDASFGQQPLLTGANAPAQGTCDRHPTASILGPLAFQRSACGSTDSDIYALDPSTDALQKIVTDGAEPAYSADGSQLAFTRVVDGHRQIFVAAADGSDPKQITTDASDHHDPAWDPAGGRIAYDVVTDAASDKRETHLLDLADGSTSLFNGATGRPAWQPVRNNTLDRVYGTGDITIDQAASRFTFDTTGATHQPGLITAHSAVLVNKGNGTYATPAVSLAAEKQGPVLMTSATSLDATAVAELKRTLPKGSTVYLMGNTNLLSANVASQITALGYTALRMDGTDLAAVSARTATQITHTPDWVFVADGNDYHDPIAAASAAGALGYKGLGVVLLTKGTTIPSSVQNYLNSLDPNTTNLVSVGANARTALENTALAKPWQFYDVSGSSNEQTAVNLAEFWWSAPNAATVQDTWTWQNAVTGNAVTATYGPVLWSTVDVLSDQSKAYLTTESASVQEVATFGGNDAYSPTNRSDIGNAIGIDSAHMTTLWWAGGVLPAQAGSASKSLAKDFARSLPTVRTPQGQAPAPARKSLTVDIPGAQLPPRTDSTRR</sequence>
<dbReference type="SUPFAM" id="SSF69304">
    <property type="entry name" value="Tricorn protease N-terminal domain"/>
    <property type="match status" value="1"/>
</dbReference>
<evidence type="ECO:0000313" key="5">
    <source>
        <dbReference type="Proteomes" id="UP000199341"/>
    </source>
</evidence>
<dbReference type="InterPro" id="IPR006311">
    <property type="entry name" value="TAT_signal"/>
</dbReference>
<evidence type="ECO:0000313" key="4">
    <source>
        <dbReference type="EMBL" id="SDO19826.1"/>
    </source>
</evidence>
<dbReference type="PANTHER" id="PTHR36842:SF1">
    <property type="entry name" value="PROTEIN TOLB"/>
    <property type="match status" value="1"/>
</dbReference>
<dbReference type="InterPro" id="IPR011659">
    <property type="entry name" value="WD40"/>
</dbReference>
<dbReference type="PROSITE" id="PS51318">
    <property type="entry name" value="TAT"/>
    <property type="match status" value="1"/>
</dbReference>
<dbReference type="STRING" id="310781.SAMN05216259_10899"/>